<evidence type="ECO:0000256" key="3">
    <source>
        <dbReference type="ARBA" id="ARBA00022989"/>
    </source>
</evidence>
<organism evidence="7 8">
    <name type="scientific">Hyphomicrobium album</name>
    <dbReference type="NCBI Taxonomy" id="2665159"/>
    <lineage>
        <taxon>Bacteria</taxon>
        <taxon>Pseudomonadati</taxon>
        <taxon>Pseudomonadota</taxon>
        <taxon>Alphaproteobacteria</taxon>
        <taxon>Hyphomicrobiales</taxon>
        <taxon>Hyphomicrobiaceae</taxon>
        <taxon>Hyphomicrobium</taxon>
    </lineage>
</organism>
<keyword evidence="3 5" id="KW-1133">Transmembrane helix</keyword>
<keyword evidence="2 5" id="KW-0812">Transmembrane</keyword>
<evidence type="ECO:0000313" key="7">
    <source>
        <dbReference type="EMBL" id="MTD93530.1"/>
    </source>
</evidence>
<feature type="transmembrane region" description="Helical" evidence="5">
    <location>
        <begin position="135"/>
        <end position="158"/>
    </location>
</feature>
<evidence type="ECO:0000256" key="4">
    <source>
        <dbReference type="ARBA" id="ARBA00023136"/>
    </source>
</evidence>
<evidence type="ECO:0000259" key="6">
    <source>
        <dbReference type="Pfam" id="PF12698"/>
    </source>
</evidence>
<dbReference type="AlphaFoldDB" id="A0A6I3KHR8"/>
<name>A0A6I3KHR8_9HYPH</name>
<feature type="domain" description="ABC-2 type transporter transmembrane" evidence="6">
    <location>
        <begin position="63"/>
        <end position="235"/>
    </location>
</feature>
<feature type="transmembrane region" description="Helical" evidence="5">
    <location>
        <begin position="96"/>
        <end position="123"/>
    </location>
</feature>
<dbReference type="RefSeq" id="WP_154738062.1">
    <property type="nucleotide sequence ID" value="NZ_WMBQ01000001.1"/>
</dbReference>
<protein>
    <submittedName>
        <fullName evidence="7">ABC transporter permease subunit</fullName>
    </submittedName>
</protein>
<evidence type="ECO:0000256" key="2">
    <source>
        <dbReference type="ARBA" id="ARBA00022692"/>
    </source>
</evidence>
<gene>
    <name evidence="7" type="ORF">GIW81_04180</name>
</gene>
<dbReference type="InterPro" id="IPR013525">
    <property type="entry name" value="ABC2_TM"/>
</dbReference>
<evidence type="ECO:0000256" key="5">
    <source>
        <dbReference type="SAM" id="Phobius"/>
    </source>
</evidence>
<comment type="subcellular location">
    <subcellularLocation>
        <location evidence="1">Membrane</location>
        <topology evidence="1">Multi-pass membrane protein</topology>
    </subcellularLocation>
</comment>
<comment type="caution">
    <text evidence="7">The sequence shown here is derived from an EMBL/GenBank/DDBJ whole genome shotgun (WGS) entry which is preliminary data.</text>
</comment>
<keyword evidence="8" id="KW-1185">Reference proteome</keyword>
<feature type="transmembrane region" description="Helical" evidence="5">
    <location>
        <begin position="165"/>
        <end position="186"/>
    </location>
</feature>
<reference evidence="7 8" key="1">
    <citation type="submission" date="2019-11" db="EMBL/GenBank/DDBJ databases">
        <title>Identification of a novel strain.</title>
        <authorList>
            <person name="Xu Q."/>
            <person name="Wang G."/>
        </authorList>
    </citation>
    <scope>NUCLEOTIDE SEQUENCE [LARGE SCALE GENOMIC DNA]</scope>
    <source>
        <strain evidence="8">xq</strain>
    </source>
</reference>
<feature type="transmembrane region" description="Helical" evidence="5">
    <location>
        <begin position="49"/>
        <end position="75"/>
    </location>
</feature>
<evidence type="ECO:0000256" key="1">
    <source>
        <dbReference type="ARBA" id="ARBA00004141"/>
    </source>
</evidence>
<proteinExistence type="predicted"/>
<sequence>MHTRLAVLIWAALLYTVAVVPFLMAKPPPEVLHSIESWLGPGSVHAKLIMFVWVDAAMNKLAVILGPLLAGGIIAEERARGTLDLLAAKPIRAADYFTVKVAAAAAALTTFYVVVSAGALLTFPWRVTGFDVGDFLALSSVHLFAALFGVAFSAVMAVSFKRRLTAMLVSLAVLGSLVGLSFLGFIDPTYRTASLLNPFFLGILPIGSIGDYHVGDIAFPVLALLGFSLIAVLIGRRIATRALEEG</sequence>
<accession>A0A6I3KHR8</accession>
<feature type="transmembrane region" description="Helical" evidence="5">
    <location>
        <begin position="217"/>
        <end position="235"/>
    </location>
</feature>
<dbReference type="GO" id="GO:0016020">
    <property type="term" value="C:membrane"/>
    <property type="evidence" value="ECO:0007669"/>
    <property type="project" value="UniProtKB-SubCell"/>
</dbReference>
<evidence type="ECO:0000313" key="8">
    <source>
        <dbReference type="Proteomes" id="UP000440694"/>
    </source>
</evidence>
<dbReference type="Pfam" id="PF12698">
    <property type="entry name" value="ABC2_membrane_3"/>
    <property type="match status" value="1"/>
</dbReference>
<keyword evidence="4 5" id="KW-0472">Membrane</keyword>
<dbReference type="GO" id="GO:0140359">
    <property type="term" value="F:ABC-type transporter activity"/>
    <property type="evidence" value="ECO:0007669"/>
    <property type="project" value="InterPro"/>
</dbReference>
<dbReference type="Proteomes" id="UP000440694">
    <property type="component" value="Unassembled WGS sequence"/>
</dbReference>
<dbReference type="EMBL" id="WMBQ01000001">
    <property type="protein sequence ID" value="MTD93530.1"/>
    <property type="molecule type" value="Genomic_DNA"/>
</dbReference>